<dbReference type="Gene3D" id="2.130.10.10">
    <property type="entry name" value="YVTN repeat-like/Quinoprotein amine dehydrogenase"/>
    <property type="match status" value="1"/>
</dbReference>
<keyword evidence="2 7" id="KW-0853">WD repeat</keyword>
<dbReference type="AlphaFoldDB" id="A0A8H3H850"/>
<feature type="region of interest" description="Disordered" evidence="8">
    <location>
        <begin position="190"/>
        <end position="212"/>
    </location>
</feature>
<accession>A0A8H3H850</accession>
<feature type="repeat" description="WD" evidence="7">
    <location>
        <begin position="402"/>
        <end position="437"/>
    </location>
</feature>
<dbReference type="InterPro" id="IPR001680">
    <property type="entry name" value="WD40_rpt"/>
</dbReference>
<evidence type="ECO:0000256" key="7">
    <source>
        <dbReference type="PROSITE-ProRule" id="PRU00221"/>
    </source>
</evidence>
<dbReference type="GO" id="GO:1905786">
    <property type="term" value="P:positive regulation of anaphase-promoting complex-dependent catabolic process"/>
    <property type="evidence" value="ECO:0007669"/>
    <property type="project" value="TreeGrafter"/>
</dbReference>
<keyword evidence="4" id="KW-0677">Repeat</keyword>
<reference evidence="10" key="1">
    <citation type="submission" date="2021-01" db="EMBL/GenBank/DDBJ databases">
        <authorList>
            <person name="Kaushik A."/>
        </authorList>
    </citation>
    <scope>NUCLEOTIDE SEQUENCE</scope>
    <source>
        <strain evidence="10">AG6-10EEA</strain>
    </source>
</reference>
<dbReference type="PROSITE" id="PS50082">
    <property type="entry name" value="WD_REPEATS_2"/>
    <property type="match status" value="1"/>
</dbReference>
<dbReference type="PROSITE" id="PS00678">
    <property type="entry name" value="WD_REPEATS_1"/>
    <property type="match status" value="1"/>
</dbReference>
<name>A0A8H3H850_9AGAM</name>
<gene>
    <name evidence="10" type="ORF">RDB_LOCUS118623</name>
</gene>
<feature type="region of interest" description="Disordered" evidence="8">
    <location>
        <begin position="1"/>
        <end position="48"/>
    </location>
</feature>
<feature type="compositionally biased region" description="Basic and acidic residues" evidence="8">
    <location>
        <begin position="1"/>
        <end position="10"/>
    </location>
</feature>
<dbReference type="Proteomes" id="UP000663853">
    <property type="component" value="Unassembled WGS sequence"/>
</dbReference>
<feature type="region of interest" description="Disordered" evidence="8">
    <location>
        <begin position="150"/>
        <end position="177"/>
    </location>
</feature>
<dbReference type="PROSITE" id="PS50294">
    <property type="entry name" value="WD_REPEATS_REGION"/>
    <property type="match status" value="1"/>
</dbReference>
<dbReference type="PANTHER" id="PTHR19918">
    <property type="entry name" value="CELL DIVISION CYCLE 20 CDC20 FIZZY -RELATED"/>
    <property type="match status" value="1"/>
</dbReference>
<keyword evidence="3" id="KW-0132">Cell division</keyword>
<keyword evidence="5" id="KW-0498">Mitosis</keyword>
<protein>
    <recommendedName>
        <fullName evidence="9">CDC20/Fizzy WD40 domain-containing protein</fullName>
    </recommendedName>
</protein>
<sequence length="612" mass="66398">MPRRKRDEGRPSSPLEKPKTPQKIKRTRVLSPVSPDNQHSTPLEYELGSSIPPHIRRLAQGKYVRSGSGFIDMSYDTDESGDTSGSSDTSINVRMDVVRFDWPSKLTPTASPRTKVTHGGDSTPDRFISQHDGSVLKSPRSVRLARHVESAADGGGPGFEERLKRATKSRSSKQVDNIGEESFTRRVIQAGGRESPDPFLPSTSDARPPTSTLRQLPHERALLLRSASPLITPPKTPKPSPSSRFHMQRAPIHVYDAPEILEDYYASPFAWSTKDSFACALGSAVFFSKVSGNRLLNIEQLPCDSQGVKSAVEWGGNALAVGETNGSLSLYDTTTKQQTSTLLPSSSSSSQICALSWTGNLLAAGLNGAALLWDIRQSSQPPNSRSTQPSHSAAHRPISKLTTHGSHKVCGIKWREDGEMLATSGDDNVVCVWDMRSLKKPLIGGTPGKVAWRKKAHCSAVKALAWCPWSPTILASGGGKSDGTVNFWSAQTGTLKHSLPLGSQITSIFFSPVCREIVTTHGFRAPAYSPIANTTEEPETANSILTHTYPSLTRLAHVPNLHGMRISHASLSPDGSRLMTGGTFEALVMWSVWGSPERREERGVGSFVGLIR</sequence>
<evidence type="ECO:0000313" key="11">
    <source>
        <dbReference type="Proteomes" id="UP000663853"/>
    </source>
</evidence>
<dbReference type="InterPro" id="IPR056150">
    <property type="entry name" value="WD40_CDC20-Fz"/>
</dbReference>
<evidence type="ECO:0000313" key="10">
    <source>
        <dbReference type="EMBL" id="CAE6505319.1"/>
    </source>
</evidence>
<feature type="region of interest" description="Disordered" evidence="8">
    <location>
        <begin position="378"/>
        <end position="398"/>
    </location>
</feature>
<feature type="domain" description="CDC20/Fizzy WD40" evidence="9">
    <location>
        <begin position="256"/>
        <end position="590"/>
    </location>
</feature>
<evidence type="ECO:0000256" key="5">
    <source>
        <dbReference type="ARBA" id="ARBA00022776"/>
    </source>
</evidence>
<keyword evidence="6" id="KW-0131">Cell cycle</keyword>
<evidence type="ECO:0000256" key="8">
    <source>
        <dbReference type="SAM" id="MobiDB-lite"/>
    </source>
</evidence>
<dbReference type="PANTHER" id="PTHR19918:SF8">
    <property type="entry name" value="FI02843P"/>
    <property type="match status" value="1"/>
</dbReference>
<dbReference type="InterPro" id="IPR033010">
    <property type="entry name" value="Cdc20/Fizzy"/>
</dbReference>
<evidence type="ECO:0000256" key="2">
    <source>
        <dbReference type="ARBA" id="ARBA00022574"/>
    </source>
</evidence>
<dbReference type="Pfam" id="PF24807">
    <property type="entry name" value="WD40_CDC20-Fz"/>
    <property type="match status" value="1"/>
</dbReference>
<evidence type="ECO:0000256" key="1">
    <source>
        <dbReference type="ARBA" id="ARBA00006445"/>
    </source>
</evidence>
<feature type="region of interest" description="Disordered" evidence="8">
    <location>
        <begin position="104"/>
        <end position="137"/>
    </location>
</feature>
<organism evidence="10 11">
    <name type="scientific">Rhizoctonia solani</name>
    <dbReference type="NCBI Taxonomy" id="456999"/>
    <lineage>
        <taxon>Eukaryota</taxon>
        <taxon>Fungi</taxon>
        <taxon>Dikarya</taxon>
        <taxon>Basidiomycota</taxon>
        <taxon>Agaricomycotina</taxon>
        <taxon>Agaricomycetes</taxon>
        <taxon>Cantharellales</taxon>
        <taxon>Ceratobasidiaceae</taxon>
        <taxon>Rhizoctonia</taxon>
    </lineage>
</organism>
<evidence type="ECO:0000259" key="9">
    <source>
        <dbReference type="Pfam" id="PF24807"/>
    </source>
</evidence>
<proteinExistence type="inferred from homology"/>
<dbReference type="InterPro" id="IPR036322">
    <property type="entry name" value="WD40_repeat_dom_sf"/>
</dbReference>
<evidence type="ECO:0000256" key="3">
    <source>
        <dbReference type="ARBA" id="ARBA00022618"/>
    </source>
</evidence>
<evidence type="ECO:0000256" key="6">
    <source>
        <dbReference type="ARBA" id="ARBA00023306"/>
    </source>
</evidence>
<comment type="similarity">
    <text evidence="1">Belongs to the WD repeat CDC20/Fizzy family.</text>
</comment>
<dbReference type="InterPro" id="IPR019775">
    <property type="entry name" value="WD40_repeat_CS"/>
</dbReference>
<feature type="compositionally biased region" description="Polar residues" evidence="8">
    <location>
        <begin position="201"/>
        <end position="212"/>
    </location>
</feature>
<dbReference type="GO" id="GO:0005680">
    <property type="term" value="C:anaphase-promoting complex"/>
    <property type="evidence" value="ECO:0007669"/>
    <property type="project" value="TreeGrafter"/>
</dbReference>
<dbReference type="SMART" id="SM00320">
    <property type="entry name" value="WD40"/>
    <property type="match status" value="4"/>
</dbReference>
<feature type="compositionally biased region" description="Polar residues" evidence="8">
    <location>
        <begin position="378"/>
        <end position="391"/>
    </location>
</feature>
<dbReference type="EMBL" id="CAJMXA010003591">
    <property type="protein sequence ID" value="CAE6505319.1"/>
    <property type="molecule type" value="Genomic_DNA"/>
</dbReference>
<evidence type="ECO:0000256" key="4">
    <source>
        <dbReference type="ARBA" id="ARBA00022737"/>
    </source>
</evidence>
<dbReference type="GO" id="GO:0031145">
    <property type="term" value="P:anaphase-promoting complex-dependent catabolic process"/>
    <property type="evidence" value="ECO:0007669"/>
    <property type="project" value="TreeGrafter"/>
</dbReference>
<dbReference type="InterPro" id="IPR015943">
    <property type="entry name" value="WD40/YVTN_repeat-like_dom_sf"/>
</dbReference>
<dbReference type="GO" id="GO:0010997">
    <property type="term" value="F:anaphase-promoting complex binding"/>
    <property type="evidence" value="ECO:0007669"/>
    <property type="project" value="InterPro"/>
</dbReference>
<dbReference type="GO" id="GO:1990757">
    <property type="term" value="F:ubiquitin ligase activator activity"/>
    <property type="evidence" value="ECO:0007669"/>
    <property type="project" value="TreeGrafter"/>
</dbReference>
<dbReference type="SUPFAM" id="SSF50978">
    <property type="entry name" value="WD40 repeat-like"/>
    <property type="match status" value="1"/>
</dbReference>
<dbReference type="GO" id="GO:0051301">
    <property type="term" value="P:cell division"/>
    <property type="evidence" value="ECO:0007669"/>
    <property type="project" value="UniProtKB-KW"/>
</dbReference>
<comment type="caution">
    <text evidence="10">The sequence shown here is derived from an EMBL/GenBank/DDBJ whole genome shotgun (WGS) entry which is preliminary data.</text>
</comment>